<organism evidence="1 2">
    <name type="scientific">Salmonella phage vB_SalP_SE29</name>
    <dbReference type="NCBI Taxonomy" id="3134913"/>
    <lineage>
        <taxon>Viruses</taxon>
        <taxon>Duplodnaviria</taxon>
        <taxon>Heunggongvirae</taxon>
        <taxon>Uroviricota</taxon>
        <taxon>Caudoviricetes</taxon>
        <taxon>Autographivirales</taxon>
        <taxon>Autosignataviridae</taxon>
        <taxon>Molineuxvirinae</taxon>
        <taxon>Zindervirus</taxon>
    </lineage>
</organism>
<protein>
    <submittedName>
        <fullName evidence="1">Uncharacterized protein</fullName>
    </submittedName>
</protein>
<reference evidence="1" key="1">
    <citation type="submission" date="2024-03" db="EMBL/GenBank/DDBJ databases">
        <title>Study on the Mechanism of Salmonella Phage vB_SalP_SE29 Recognizing the Surface Receptor of Host Bacteria.</title>
        <authorList>
            <person name="Zhang L."/>
            <person name="Liang S."/>
            <person name="Liang R."/>
        </authorList>
    </citation>
    <scope>NUCLEOTIDE SEQUENCE</scope>
</reference>
<gene>
    <name evidence="1" type="ORF">IODZLFCR_CDS0002</name>
</gene>
<evidence type="ECO:0000313" key="2">
    <source>
        <dbReference type="Proteomes" id="UP001434079"/>
    </source>
</evidence>
<dbReference type="EMBL" id="PP526725">
    <property type="protein sequence ID" value="WXX03146.1"/>
    <property type="molecule type" value="Genomic_DNA"/>
</dbReference>
<proteinExistence type="predicted"/>
<dbReference type="Proteomes" id="UP001434079">
    <property type="component" value="Segment"/>
</dbReference>
<evidence type="ECO:0000313" key="1">
    <source>
        <dbReference type="EMBL" id="WXX03146.1"/>
    </source>
</evidence>
<accession>A0AAX4LZ27</accession>
<name>A0AAX4LZ27_9CAUD</name>
<sequence length="40" mass="4663">MYLLRPSISLSIHNKDNIPTLLFWNTLRANLDSQGTIHRI</sequence>